<protein>
    <submittedName>
        <fullName evidence="2">Uncharacterized protein</fullName>
    </submittedName>
</protein>
<evidence type="ECO:0000313" key="2">
    <source>
        <dbReference type="EMBL" id="PGG97715.1"/>
    </source>
</evidence>
<proteinExistence type="predicted"/>
<accession>A0A2B7WLS4</accession>
<organism evidence="2 3">
    <name type="scientific">Polytolypa hystricis (strain UAMH7299)</name>
    <dbReference type="NCBI Taxonomy" id="1447883"/>
    <lineage>
        <taxon>Eukaryota</taxon>
        <taxon>Fungi</taxon>
        <taxon>Dikarya</taxon>
        <taxon>Ascomycota</taxon>
        <taxon>Pezizomycotina</taxon>
        <taxon>Eurotiomycetes</taxon>
        <taxon>Eurotiomycetidae</taxon>
        <taxon>Onygenales</taxon>
        <taxon>Onygenales incertae sedis</taxon>
        <taxon>Polytolypa</taxon>
    </lineage>
</organism>
<evidence type="ECO:0000256" key="1">
    <source>
        <dbReference type="SAM" id="MobiDB-lite"/>
    </source>
</evidence>
<reference evidence="2 3" key="1">
    <citation type="submission" date="2017-10" db="EMBL/GenBank/DDBJ databases">
        <title>Comparative genomics in systemic dimorphic fungi from Ajellomycetaceae.</title>
        <authorList>
            <person name="Munoz J.F."/>
            <person name="Mcewen J.G."/>
            <person name="Clay O.K."/>
            <person name="Cuomo C.A."/>
        </authorList>
    </citation>
    <scope>NUCLEOTIDE SEQUENCE [LARGE SCALE GENOMIC DNA]</scope>
    <source>
        <strain evidence="2 3">UAMH7299</strain>
    </source>
</reference>
<sequence length="103" mass="11424">MFALQPISLSADRKTLTIRLYWEPGSPHGRFDPVDILKSAGSSRDLDQADGNRLPTDGGGNASSAAQLIKSGYTFVFQTTDPNTHPLPSFELLEMQWYLQRIV</sequence>
<keyword evidence="3" id="KW-1185">Reference proteome</keyword>
<name>A0A2B7WLS4_POLH7</name>
<gene>
    <name evidence="2" type="ORF">AJ80_09650</name>
</gene>
<comment type="caution">
    <text evidence="2">The sequence shown here is derived from an EMBL/GenBank/DDBJ whole genome shotgun (WGS) entry which is preliminary data.</text>
</comment>
<dbReference type="AlphaFoldDB" id="A0A2B7WLS4"/>
<dbReference type="OrthoDB" id="5416097at2759"/>
<feature type="region of interest" description="Disordered" evidence="1">
    <location>
        <begin position="42"/>
        <end position="63"/>
    </location>
</feature>
<evidence type="ECO:0000313" key="3">
    <source>
        <dbReference type="Proteomes" id="UP000224634"/>
    </source>
</evidence>
<dbReference type="Proteomes" id="UP000224634">
    <property type="component" value="Unassembled WGS sequence"/>
</dbReference>
<dbReference type="EMBL" id="PDNA01000313">
    <property type="protein sequence ID" value="PGG97715.1"/>
    <property type="molecule type" value="Genomic_DNA"/>
</dbReference>